<dbReference type="Pfam" id="PF18149">
    <property type="entry name" value="Helicase_PWI"/>
    <property type="match status" value="1"/>
</dbReference>
<dbReference type="PIRSF" id="PIRSF039073">
    <property type="entry name" value="BRR2"/>
    <property type="match status" value="1"/>
</dbReference>
<sequence>MAEEFERFKRFEYKENSNLVLQRDPGGGSHLANEPTGEPETLRYHKMHTMGDKVLKTKPKPEAALAAKRRHVKAVTEAGGDKGLRKRRKGIDINKGETVLTVGEAGEDIYRPKSRASERPYDEMLSVLSTVLVGETSTVLREAAHEILMALKSDQKDALKQENVEEILPPRSLTNELYTQLLRLSQQIHDFAVDEDEGVAAAEGGGAGGAEEVDAALLAGAADDPAGVAVTFDEDDENDEMGGDDDMLYADEVSDESSSDSEDSDADDRMDAGGKRRKRGGDDDEDAGIKAGDEEGDEGPAAKKRNTSSTDLPVQKIHSHWLQRELGKRVKDSSEVISVEKSILDVLRLPDSQSVENKLVQIFKYKHFDFCKILVNNRIKIWYCTKINQAQTPEEREALEKEMTEDPAAAEVVEEWRIAHHHEDYDKAGEGDKEGEREAGGSRRRNLRSEAKKLREGEKRSSTANDDGDVEMPDSTGENKEAAKMPNPTKLLDLENLQLPGGARFMSNQSFEPAKNTDVFTSSHKGYEEVVVQAPPKAKVKEGALIKVKDALPEWAWPAFKHFERLNAVQSKVFPVAYNEFEENLLMCAPTGAGKTNVAMLTIMNVLKQYRTEDGFDTSAFKMVYVAPMKALVQEVVQSFSLRLGDLGLTVKELSGDQSLSREQIEQTNVIVTTPEKWDVVTRKAGESRGFTALVKLIIIDEIHLLHDSRGPVIESIVARTLRQIEQTQEHVRLVGLSATLPNYKDVALFLRVNLNRGLFYFGQEYRPVPLDQTYVGVSSKKAIKRANVMNEVLFEKVEADAGNNQIIIFVHSRKDTLKTARELRDMAMEKEILGKFLPDSGASKQIIENEIENTIKSPDLADLLKYGFGIHHAGMARVDRTTVEDLFADGHIQVLVSTLTLAWGVNLPAHTVIIKGTQVYSPEKGDWVELSPMDMMQMMGRAGRPQYDTTGHGIVITNRSELQYYLSLNNTQLPIESQMLSALPDMINAEMALGTIASRDDAVRWLGYTYLHVRMMKAPQLYGVPMGDEEGNPRDDPKLIQHRVNLCHAAMSMLDKNGLVKYDKRTGQCHITALGRVAAHYYIKYPSMAVYNQHLKPRMSDIELLRLFSLSSEFKYIPVREEEKVELSKLVEKVPIPVKGGAEETGSKINVLLQAYISRLPLDGFALQADMVYVEQSAGRIFRALFEIALRRGWADLAKKALLWSKVVEKRFWSVQTPLRHFKEIPEDILRKIEKKDIRFEQYYDYKPHEIGELLRAPKLGKHIYKYVHQFPKLDLAAYVQPLTRSCLLVELTLTPDFQFDPKVHSTTEPFWIFVEDTQQETILYYELFALRQSQADQEHTLTFTVPITDPMPPHYFIRCVSDRWIGAESLLPVNFRRLILPERNPPETELLDLMPLPITALKWPKAEQVFYGATGKLNPIQTQTFTQMFQSDENTLLCAPANSGKLQCAEFAVLRMLKEYDIKRCVYMCPFERLAELRLTDWQKKFGSEGLGCVVTKLTGEASQDLKLLDSSHIIITTPEHWDMLSRRWRTRKPVQQVSLFIADDLHLLNHPTVGATMEVCVSRMRYITSNLAAQASENGETFKPCRIIGLAASVSNANDLGGWMGAPVSSQFNFPTKIRAVPVKVIIHGYDIYSRNARMAAMTRPTYNLIKANSPTQPVVVFVGDRRQSRMVAADLMLQATADNSPDRFRHISEEAMKEHISGLSKEYGWKTRERGLVTSLMHGVGYMHEGLSNRERDCLMELFESGAVQIMVVTVDLAWGLLPQSRNAGCRMVVVMDTVKYDARQRRYVDYDVADVVEMMSIAGRPGIDDHATCALLCPTTKKDYYKKFIYEPMPVESQLDQKLTDHLNAEVVSGTIENKQDAVDWLTWTFFYRRITRNPNYYSLQGVSPQEISDFLSEIIESTADALAQTGCIEIGDDEITLSSTNLGMVAAYYYTRPSTIEIFSRNITRTSKRRALVEALCGATEFESIPVRPGEEGPLRNLAERLKVPVETNKLKQGDPVVKCIILLHAHLARQRLPGSDLAADQRTILINSTRLIQAMVDVVASNEWYRVALRAMELSQMIVQAMGPDTSLLMQLPYITQDIVDEAKKMDVEDVLDILDLDDDKRNKLFRNLSESQVAEVAQACNQFPSINMEYKINKSKDGTTVTIPIVLERDGDLGVIDKTAGFVPVYAKYYPGEKEESWWLVAGMKDSLVAIRRVTINQAQVKAKLQFRLPEKPGKYAYTLCLMSDSFMGADHEYEVEITV</sequence>
<dbReference type="Gene3D" id="3.40.50.300">
    <property type="entry name" value="P-loop containing nucleotide triphosphate hydrolases"/>
    <property type="match status" value="4"/>
</dbReference>
<dbReference type="FunFam" id="1.10.10.10:FF:000012">
    <property type="entry name" value="U5 small nuclear ribonucleoprotein helicase"/>
    <property type="match status" value="1"/>
</dbReference>
<dbReference type="CDD" id="cd18795">
    <property type="entry name" value="SF2_C_Ski2"/>
    <property type="match status" value="1"/>
</dbReference>
<feature type="region of interest" description="Disordered" evidence="6">
    <location>
        <begin position="19"/>
        <end position="38"/>
    </location>
</feature>
<dbReference type="FunFam" id="1.10.3380.10:FF:000002">
    <property type="entry name" value="Activating signal cointegrator 1 complex subunit 3"/>
    <property type="match status" value="1"/>
</dbReference>
<evidence type="ECO:0000256" key="2">
    <source>
        <dbReference type="ARBA" id="ARBA00022741"/>
    </source>
</evidence>
<dbReference type="SMART" id="SM00487">
    <property type="entry name" value="DEXDc"/>
    <property type="match status" value="2"/>
</dbReference>
<dbReference type="PANTHER" id="PTHR47961:SF4">
    <property type="entry name" value="ACTIVATING SIGNAL COINTEGRATOR 1 COMPLEX SUBUNIT 3"/>
    <property type="match status" value="1"/>
</dbReference>
<dbReference type="Gene3D" id="1.10.10.10">
    <property type="entry name" value="Winged helix-like DNA-binding domain superfamily/Winged helix DNA-binding domain"/>
    <property type="match status" value="2"/>
</dbReference>
<dbReference type="InterPro" id="IPR014001">
    <property type="entry name" value="Helicase_ATP-bd"/>
</dbReference>
<dbReference type="InterPro" id="IPR014756">
    <property type="entry name" value="Ig_E-set"/>
</dbReference>
<dbReference type="SMART" id="SM00490">
    <property type="entry name" value="HELICc"/>
    <property type="match status" value="1"/>
</dbReference>
<organism evidence="9 10">
    <name type="scientific">Perkinsus chesapeaki</name>
    <name type="common">Clam parasite</name>
    <name type="synonym">Perkinsus andrewsi</name>
    <dbReference type="NCBI Taxonomy" id="330153"/>
    <lineage>
        <taxon>Eukaryota</taxon>
        <taxon>Sar</taxon>
        <taxon>Alveolata</taxon>
        <taxon>Perkinsozoa</taxon>
        <taxon>Perkinsea</taxon>
        <taxon>Perkinsida</taxon>
        <taxon>Perkinsidae</taxon>
        <taxon>Perkinsus</taxon>
    </lineage>
</organism>
<feature type="region of interest" description="Disordered" evidence="6">
    <location>
        <begin position="252"/>
        <end position="315"/>
    </location>
</feature>
<dbReference type="SUPFAM" id="SSF52540">
    <property type="entry name" value="P-loop containing nucleoside triphosphate hydrolases"/>
    <property type="match status" value="4"/>
</dbReference>
<keyword evidence="10" id="KW-1185">Reference proteome</keyword>
<proteinExistence type="predicted"/>
<evidence type="ECO:0000259" key="8">
    <source>
        <dbReference type="PROSITE" id="PS51194"/>
    </source>
</evidence>
<dbReference type="FunFam" id="3.40.50.300:FF:000254">
    <property type="entry name" value="U5 small nuclear ribonucleoprotein helicase"/>
    <property type="match status" value="1"/>
</dbReference>
<dbReference type="InterPro" id="IPR036390">
    <property type="entry name" value="WH_DNA-bd_sf"/>
</dbReference>
<dbReference type="InterPro" id="IPR027417">
    <property type="entry name" value="P-loop_NTPase"/>
</dbReference>
<dbReference type="OrthoDB" id="5575at2759"/>
<evidence type="ECO:0000256" key="1">
    <source>
        <dbReference type="ARBA" id="ARBA00022737"/>
    </source>
</evidence>
<dbReference type="InterPro" id="IPR050474">
    <property type="entry name" value="Hel308_SKI2-like"/>
</dbReference>
<dbReference type="GO" id="GO:0005634">
    <property type="term" value="C:nucleus"/>
    <property type="evidence" value="ECO:0007669"/>
    <property type="project" value="TreeGrafter"/>
</dbReference>
<dbReference type="PROSITE" id="PS51192">
    <property type="entry name" value="HELICASE_ATP_BIND_1"/>
    <property type="match status" value="2"/>
</dbReference>
<dbReference type="FunFam" id="1.10.150.20:FF:000004">
    <property type="entry name" value="U5 small nuclear ribonucleoprotein helicase"/>
    <property type="match status" value="1"/>
</dbReference>
<evidence type="ECO:0000313" key="9">
    <source>
        <dbReference type="EMBL" id="KAF4673708.1"/>
    </source>
</evidence>
<dbReference type="Pfam" id="PF02889">
    <property type="entry name" value="Sec63"/>
    <property type="match status" value="2"/>
</dbReference>
<comment type="caution">
    <text evidence="9">The sequence shown here is derived from an EMBL/GenBank/DDBJ whole genome shotgun (WGS) entry which is preliminary data.</text>
</comment>
<feature type="domain" description="Helicase ATP-binding" evidence="7">
    <location>
        <begin position="1428"/>
        <end position="1615"/>
    </location>
</feature>
<dbReference type="PROSITE" id="PS51194">
    <property type="entry name" value="HELICASE_CTER"/>
    <property type="match status" value="1"/>
</dbReference>
<dbReference type="SUPFAM" id="SSF158702">
    <property type="entry name" value="Sec63 N-terminal domain-like"/>
    <property type="match status" value="2"/>
</dbReference>
<dbReference type="Pfam" id="PF23445">
    <property type="entry name" value="WHD_SNRNP200"/>
    <property type="match status" value="2"/>
</dbReference>
<name>A0A7J6MQ22_PERCH</name>
<dbReference type="GO" id="GO:0005524">
    <property type="term" value="F:ATP binding"/>
    <property type="evidence" value="ECO:0007669"/>
    <property type="project" value="UniProtKB-KW"/>
</dbReference>
<feature type="region of interest" description="Disordered" evidence="6">
    <location>
        <begin position="421"/>
        <end position="490"/>
    </location>
</feature>
<dbReference type="FunFam" id="2.60.40.150:FF:000004">
    <property type="entry name" value="RNA helicase, activating signal cointegrator 1"/>
    <property type="match status" value="1"/>
</dbReference>
<keyword evidence="5" id="KW-0067">ATP-binding</keyword>
<dbReference type="SUPFAM" id="SSF81296">
    <property type="entry name" value="E set domains"/>
    <property type="match status" value="1"/>
</dbReference>
<dbReference type="Pfam" id="PF00271">
    <property type="entry name" value="Helicase_C"/>
    <property type="match status" value="1"/>
</dbReference>
<dbReference type="Proteomes" id="UP000591131">
    <property type="component" value="Unassembled WGS sequence"/>
</dbReference>
<reference evidence="9 10" key="1">
    <citation type="submission" date="2020-04" db="EMBL/GenBank/DDBJ databases">
        <title>Perkinsus chesapeaki whole genome sequence.</title>
        <authorList>
            <person name="Bogema D.R."/>
        </authorList>
    </citation>
    <scope>NUCLEOTIDE SEQUENCE [LARGE SCALE GENOMIC DNA]</scope>
    <source>
        <strain evidence="9">ATCC PRA-425</strain>
    </source>
</reference>
<dbReference type="FunFam" id="3.40.50.300:FF:000102">
    <property type="entry name" value="RNA helicase, activating signal cointegrator 1"/>
    <property type="match status" value="1"/>
</dbReference>
<feature type="compositionally biased region" description="Basic and acidic residues" evidence="6">
    <location>
        <begin position="421"/>
        <end position="461"/>
    </location>
</feature>
<dbReference type="InterPro" id="IPR041094">
    <property type="entry name" value="Brr2_helicase_PWI"/>
</dbReference>
<dbReference type="InterPro" id="IPR035892">
    <property type="entry name" value="C2_domain_sf"/>
</dbReference>
<dbReference type="Gene3D" id="2.60.40.150">
    <property type="entry name" value="C2 domain"/>
    <property type="match status" value="2"/>
</dbReference>
<dbReference type="GO" id="GO:0032991">
    <property type="term" value="C:protein-containing complex"/>
    <property type="evidence" value="ECO:0007669"/>
    <property type="project" value="UniProtKB-ARBA"/>
</dbReference>
<keyword evidence="3" id="KW-0378">Hydrolase</keyword>
<dbReference type="InterPro" id="IPR001650">
    <property type="entry name" value="Helicase_C-like"/>
</dbReference>
<dbReference type="EMBL" id="JAAPAO010000077">
    <property type="protein sequence ID" value="KAF4673708.1"/>
    <property type="molecule type" value="Genomic_DNA"/>
</dbReference>
<keyword evidence="1" id="KW-0677">Repeat</keyword>
<dbReference type="GO" id="GO:0004386">
    <property type="term" value="F:helicase activity"/>
    <property type="evidence" value="ECO:0007669"/>
    <property type="project" value="UniProtKB-KW"/>
</dbReference>
<dbReference type="InterPro" id="IPR036388">
    <property type="entry name" value="WH-like_DNA-bd_sf"/>
</dbReference>
<keyword evidence="2" id="KW-0547">Nucleotide-binding</keyword>
<dbReference type="InterPro" id="IPR004179">
    <property type="entry name" value="Sec63-dom"/>
</dbReference>
<dbReference type="InterPro" id="IPR011545">
    <property type="entry name" value="DEAD/DEAH_box_helicase_dom"/>
</dbReference>
<dbReference type="GO" id="GO:0016787">
    <property type="term" value="F:hydrolase activity"/>
    <property type="evidence" value="ECO:0007669"/>
    <property type="project" value="UniProtKB-KW"/>
</dbReference>
<dbReference type="GO" id="GO:0006397">
    <property type="term" value="P:mRNA processing"/>
    <property type="evidence" value="ECO:0007669"/>
    <property type="project" value="UniProtKB-ARBA"/>
</dbReference>
<dbReference type="SUPFAM" id="SSF46785">
    <property type="entry name" value="Winged helix' DNA-binding domain"/>
    <property type="match status" value="2"/>
</dbReference>
<dbReference type="PANTHER" id="PTHR47961">
    <property type="entry name" value="DNA POLYMERASE THETA, PUTATIVE (AFU_ORTHOLOGUE AFUA_1G05260)-RELATED"/>
    <property type="match status" value="1"/>
</dbReference>
<keyword evidence="4" id="KW-0347">Helicase</keyword>
<dbReference type="Pfam" id="PF00270">
    <property type="entry name" value="DEAD"/>
    <property type="match status" value="2"/>
</dbReference>
<protein>
    <submittedName>
        <fullName evidence="9">Uncharacterized protein</fullName>
    </submittedName>
</protein>
<dbReference type="FunFam" id="1.10.10.10:FF:000024">
    <property type="entry name" value="U5 small nuclear ribonucleoprotein helicase"/>
    <property type="match status" value="1"/>
</dbReference>
<evidence type="ECO:0000256" key="6">
    <source>
        <dbReference type="SAM" id="MobiDB-lite"/>
    </source>
</evidence>
<dbReference type="SMART" id="SM00973">
    <property type="entry name" value="Sec63"/>
    <property type="match status" value="2"/>
</dbReference>
<evidence type="ECO:0000256" key="3">
    <source>
        <dbReference type="ARBA" id="ARBA00022801"/>
    </source>
</evidence>
<dbReference type="GO" id="GO:0003676">
    <property type="term" value="F:nucleic acid binding"/>
    <property type="evidence" value="ECO:0007669"/>
    <property type="project" value="InterPro"/>
</dbReference>
<dbReference type="InterPro" id="IPR057842">
    <property type="entry name" value="WH_MER3"/>
</dbReference>
<dbReference type="Gene3D" id="1.10.150.20">
    <property type="entry name" value="5' to 3' exonuclease, C-terminal subdomain"/>
    <property type="match status" value="2"/>
</dbReference>
<feature type="domain" description="Helicase C-terminal" evidence="8">
    <location>
        <begin position="790"/>
        <end position="1005"/>
    </location>
</feature>
<feature type="compositionally biased region" description="Acidic residues" evidence="6">
    <location>
        <begin position="252"/>
        <end position="266"/>
    </location>
</feature>
<dbReference type="FunFam" id="1.10.3380.10:FF:000001">
    <property type="entry name" value="U5 small nuclear ribonucleoprotein helicase"/>
    <property type="match status" value="1"/>
</dbReference>
<dbReference type="FunFam" id="3.40.50.300:FF:000062">
    <property type="entry name" value="U5 small nuclear ribonucleoprotein helicase"/>
    <property type="match status" value="1"/>
</dbReference>
<feature type="domain" description="Helicase ATP-binding" evidence="7">
    <location>
        <begin position="576"/>
        <end position="759"/>
    </location>
</feature>
<evidence type="ECO:0000256" key="5">
    <source>
        <dbReference type="ARBA" id="ARBA00022840"/>
    </source>
</evidence>
<dbReference type="Gene3D" id="1.10.3380.10">
    <property type="entry name" value="Sec63 N-terminal domain-like domain"/>
    <property type="match status" value="2"/>
</dbReference>
<accession>A0A7J6MQ22</accession>
<gene>
    <name evidence="9" type="ORF">FOL47_010189</name>
</gene>
<evidence type="ECO:0000313" key="10">
    <source>
        <dbReference type="Proteomes" id="UP000591131"/>
    </source>
</evidence>
<evidence type="ECO:0000259" key="7">
    <source>
        <dbReference type="PROSITE" id="PS51192"/>
    </source>
</evidence>
<evidence type="ECO:0000256" key="4">
    <source>
        <dbReference type="ARBA" id="ARBA00022806"/>
    </source>
</evidence>